<evidence type="ECO:0000259" key="2">
    <source>
        <dbReference type="Pfam" id="PF00107"/>
    </source>
</evidence>
<dbReference type="Pfam" id="PF16884">
    <property type="entry name" value="ADH_N_2"/>
    <property type="match status" value="1"/>
</dbReference>
<evidence type="ECO:0000313" key="5">
    <source>
        <dbReference type="Proteomes" id="UP001165122"/>
    </source>
</evidence>
<dbReference type="InterPro" id="IPR011032">
    <property type="entry name" value="GroES-like_sf"/>
</dbReference>
<reference evidence="5" key="1">
    <citation type="journal article" date="2023" name="Commun. Biol.">
        <title>Genome analysis of Parmales, the sister group of diatoms, reveals the evolutionary specialization of diatoms from phago-mixotrophs to photoautotrophs.</title>
        <authorList>
            <person name="Ban H."/>
            <person name="Sato S."/>
            <person name="Yoshikawa S."/>
            <person name="Yamada K."/>
            <person name="Nakamura Y."/>
            <person name="Ichinomiya M."/>
            <person name="Sato N."/>
            <person name="Blanc-Mathieu R."/>
            <person name="Endo H."/>
            <person name="Kuwata A."/>
            <person name="Ogata H."/>
        </authorList>
    </citation>
    <scope>NUCLEOTIDE SEQUENCE [LARGE SCALE GENOMIC DNA]</scope>
    <source>
        <strain evidence="5">NIES 3700</strain>
    </source>
</reference>
<accession>A0A9W7DWQ6</accession>
<dbReference type="InterPro" id="IPR013149">
    <property type="entry name" value="ADH-like_C"/>
</dbReference>
<dbReference type="Pfam" id="PF00107">
    <property type="entry name" value="ADH_zinc_N"/>
    <property type="match status" value="1"/>
</dbReference>
<protein>
    <submittedName>
        <fullName evidence="4">Uncharacterized protein</fullName>
    </submittedName>
</protein>
<dbReference type="Gene3D" id="3.90.180.10">
    <property type="entry name" value="Medium-chain alcohol dehydrogenases, catalytic domain"/>
    <property type="match status" value="1"/>
</dbReference>
<dbReference type="AlphaFoldDB" id="A0A9W7DWQ6"/>
<proteinExistence type="predicted"/>
<dbReference type="Proteomes" id="UP001165122">
    <property type="component" value="Unassembled WGS sequence"/>
</dbReference>
<dbReference type="CDD" id="cd05288">
    <property type="entry name" value="PGDH"/>
    <property type="match status" value="1"/>
</dbReference>
<dbReference type="SUPFAM" id="SSF50129">
    <property type="entry name" value="GroES-like"/>
    <property type="match status" value="1"/>
</dbReference>
<dbReference type="InterPro" id="IPR036291">
    <property type="entry name" value="NAD(P)-bd_dom_sf"/>
</dbReference>
<dbReference type="Gene3D" id="3.40.50.720">
    <property type="entry name" value="NAD(P)-binding Rossmann-like Domain"/>
    <property type="match status" value="1"/>
</dbReference>
<dbReference type="GO" id="GO:0016628">
    <property type="term" value="F:oxidoreductase activity, acting on the CH-CH group of donors, NAD or NADP as acceptor"/>
    <property type="evidence" value="ECO:0007669"/>
    <property type="project" value="InterPro"/>
</dbReference>
<keyword evidence="5" id="KW-1185">Reference proteome</keyword>
<dbReference type="PANTHER" id="PTHR43205">
    <property type="entry name" value="PROSTAGLANDIN REDUCTASE"/>
    <property type="match status" value="1"/>
</dbReference>
<gene>
    <name evidence="4" type="ORF">TrLO_g11305</name>
</gene>
<feature type="domain" description="Alcohol dehydrogenase-like C-terminal" evidence="2">
    <location>
        <begin position="160"/>
        <end position="283"/>
    </location>
</feature>
<evidence type="ECO:0000313" key="4">
    <source>
        <dbReference type="EMBL" id="GMH56945.1"/>
    </source>
</evidence>
<dbReference type="PANTHER" id="PTHR43205:SF7">
    <property type="entry name" value="PROSTAGLANDIN REDUCTASE 1"/>
    <property type="match status" value="1"/>
</dbReference>
<comment type="caution">
    <text evidence="4">The sequence shown here is derived from an EMBL/GenBank/DDBJ whole genome shotgun (WGS) entry which is preliminary data.</text>
</comment>
<sequence length="344" mass="36996">MPTAQTVTLVSTIPSGLPEPSHFSIVSSDVTTSNLETGSFVLQTLCMSADPYLRSGLKTGDVPRPLSGFIVGKVTASNSEKYPVNNIIGAALPFSTLHLLSEEKISKTISWDLTPHITEEDATLGLGVLGMPGATAYGGFIDVLRPQEGETLFVSSAAGAVGSMVGQIAKNVKGCKVIGSCGGPEKNAIVKDKFGFDDCIDYKTIKGAEELTKVLEEKSEGGINMYFENVGGMHFEAAMNTLKPHGRVAICGCISRYNDDSATPKLNTIDISKMIYTFQRVEGFVCMPWLSGARGKFLEDMNEWRKEGKVGCEQWVVEGIEKWPEAFQALFTGKNTGKVCVKIG</sequence>
<dbReference type="SUPFAM" id="SSF51735">
    <property type="entry name" value="NAD(P)-binding Rossmann-fold domains"/>
    <property type="match status" value="1"/>
</dbReference>
<dbReference type="InterPro" id="IPR045010">
    <property type="entry name" value="MDR_fam"/>
</dbReference>
<dbReference type="OrthoDB" id="9992527at2759"/>
<evidence type="ECO:0000259" key="3">
    <source>
        <dbReference type="Pfam" id="PF16884"/>
    </source>
</evidence>
<keyword evidence="1" id="KW-0560">Oxidoreductase</keyword>
<name>A0A9W7DWQ6_9STRA</name>
<feature type="domain" description="Oxidoreductase N-terminal" evidence="3">
    <location>
        <begin position="11"/>
        <end position="105"/>
    </location>
</feature>
<dbReference type="FunFam" id="3.40.50.720:FF:000121">
    <property type="entry name" value="Prostaglandin reductase 2"/>
    <property type="match status" value="1"/>
</dbReference>
<dbReference type="InterPro" id="IPR041694">
    <property type="entry name" value="ADH_N_2"/>
</dbReference>
<evidence type="ECO:0000256" key="1">
    <source>
        <dbReference type="ARBA" id="ARBA00023002"/>
    </source>
</evidence>
<dbReference type="EMBL" id="BRXW01000458">
    <property type="protein sequence ID" value="GMH56945.1"/>
    <property type="molecule type" value="Genomic_DNA"/>
</dbReference>
<organism evidence="4 5">
    <name type="scientific">Triparma laevis f. longispina</name>
    <dbReference type="NCBI Taxonomy" id="1714387"/>
    <lineage>
        <taxon>Eukaryota</taxon>
        <taxon>Sar</taxon>
        <taxon>Stramenopiles</taxon>
        <taxon>Ochrophyta</taxon>
        <taxon>Bolidophyceae</taxon>
        <taxon>Parmales</taxon>
        <taxon>Triparmaceae</taxon>
        <taxon>Triparma</taxon>
    </lineage>
</organism>